<keyword evidence="6" id="KW-0694">RNA-binding</keyword>
<dbReference type="InterPro" id="IPR038570">
    <property type="entry name" value="HicA_sf"/>
</dbReference>
<dbReference type="GO" id="GO:0004519">
    <property type="term" value="F:endonuclease activity"/>
    <property type="evidence" value="ECO:0007669"/>
    <property type="project" value="UniProtKB-KW"/>
</dbReference>
<keyword evidence="7" id="KW-0346">Stress response</keyword>
<dbReference type="GO" id="GO:0003729">
    <property type="term" value="F:mRNA binding"/>
    <property type="evidence" value="ECO:0007669"/>
    <property type="project" value="InterPro"/>
</dbReference>
<evidence type="ECO:0000256" key="6">
    <source>
        <dbReference type="ARBA" id="ARBA00022884"/>
    </source>
</evidence>
<keyword evidence="3" id="KW-0540">Nuclease</keyword>
<dbReference type="Proteomes" id="UP000305881">
    <property type="component" value="Chromosome"/>
</dbReference>
<keyword evidence="4" id="KW-0255">Endonuclease</keyword>
<organism evidence="8 9">
    <name type="scientific">Methylotuvimicrobium buryatense</name>
    <name type="common">Methylomicrobium buryatense</name>
    <dbReference type="NCBI Taxonomy" id="95641"/>
    <lineage>
        <taxon>Bacteria</taxon>
        <taxon>Pseudomonadati</taxon>
        <taxon>Pseudomonadota</taxon>
        <taxon>Gammaproteobacteria</taxon>
        <taxon>Methylococcales</taxon>
        <taxon>Methylococcaceae</taxon>
        <taxon>Methylotuvimicrobium</taxon>
    </lineage>
</organism>
<dbReference type="Gene3D" id="3.30.920.30">
    <property type="entry name" value="Hypothetical protein"/>
    <property type="match status" value="1"/>
</dbReference>
<keyword evidence="5" id="KW-0378">Hydrolase</keyword>
<dbReference type="STRING" id="675511.GCA_000341735_03851"/>
<evidence type="ECO:0000313" key="9">
    <source>
        <dbReference type="Proteomes" id="UP000305881"/>
    </source>
</evidence>
<evidence type="ECO:0000256" key="7">
    <source>
        <dbReference type="ARBA" id="ARBA00023016"/>
    </source>
</evidence>
<dbReference type="Pfam" id="PF07927">
    <property type="entry name" value="HicA_toxin"/>
    <property type="match status" value="1"/>
</dbReference>
<proteinExistence type="inferred from homology"/>
<reference evidence="9" key="1">
    <citation type="journal article" date="2019" name="J. Bacteriol.">
        <title>A Mutagenic Screen Identifies a TonB-Dependent Receptor Required for the Lanthanide Metal Switch in the Type I Methanotroph 'Methylotuvimicrobium buryatense' 5GB1C.</title>
        <authorList>
            <person name="Groom J.D."/>
            <person name="Ford S.M."/>
            <person name="Pesesky M.W."/>
            <person name="Lidstrom M.E."/>
        </authorList>
    </citation>
    <scope>NUCLEOTIDE SEQUENCE [LARGE SCALE GENOMIC DNA]</scope>
    <source>
        <strain evidence="9">5GB1C</strain>
    </source>
</reference>
<evidence type="ECO:0000313" key="8">
    <source>
        <dbReference type="EMBL" id="QCW83918.1"/>
    </source>
</evidence>
<dbReference type="RefSeq" id="WP_083877797.1">
    <property type="nucleotide sequence ID" value="NZ_CP035467.1"/>
</dbReference>
<dbReference type="OrthoDB" id="9811409at2"/>
<dbReference type="KEGG" id="mbur:EQU24_17990"/>
<evidence type="ECO:0000256" key="5">
    <source>
        <dbReference type="ARBA" id="ARBA00022801"/>
    </source>
</evidence>
<dbReference type="SUPFAM" id="SSF54786">
    <property type="entry name" value="YcfA/nrd intein domain"/>
    <property type="match status" value="1"/>
</dbReference>
<evidence type="ECO:0000256" key="1">
    <source>
        <dbReference type="ARBA" id="ARBA00006620"/>
    </source>
</evidence>
<comment type="similarity">
    <text evidence="1">Belongs to the HicA mRNA interferase family.</text>
</comment>
<dbReference type="AlphaFoldDB" id="A0A4P9UR37"/>
<evidence type="ECO:0000256" key="2">
    <source>
        <dbReference type="ARBA" id="ARBA00022649"/>
    </source>
</evidence>
<accession>A0A4P9UR37</accession>
<dbReference type="EMBL" id="CP035467">
    <property type="protein sequence ID" value="QCW83918.1"/>
    <property type="molecule type" value="Genomic_DNA"/>
</dbReference>
<dbReference type="GO" id="GO:0016787">
    <property type="term" value="F:hydrolase activity"/>
    <property type="evidence" value="ECO:0007669"/>
    <property type="project" value="UniProtKB-KW"/>
</dbReference>
<keyword evidence="9" id="KW-1185">Reference proteome</keyword>
<name>A0A4P9UR37_METBY</name>
<gene>
    <name evidence="8" type="ORF">EQU24_17990</name>
</gene>
<protein>
    <submittedName>
        <fullName evidence="8">Addiction module toxin, HicA family</fullName>
    </submittedName>
</protein>
<keyword evidence="2" id="KW-1277">Toxin-antitoxin system</keyword>
<evidence type="ECO:0000256" key="3">
    <source>
        <dbReference type="ARBA" id="ARBA00022722"/>
    </source>
</evidence>
<evidence type="ECO:0000256" key="4">
    <source>
        <dbReference type="ARBA" id="ARBA00022759"/>
    </source>
</evidence>
<sequence>MPKLPVVSGTEVVRALQRLGFVVARQRGSHIVMRRGSSGCVVPNHAELKTGTLSGVLKQADISVDEFVESLHA</sequence>
<dbReference type="InterPro" id="IPR012933">
    <property type="entry name" value="HicA_mRNA_interferase"/>
</dbReference>